<dbReference type="InterPro" id="IPR032710">
    <property type="entry name" value="NTF2-like_dom_sf"/>
</dbReference>
<evidence type="ECO:0000313" key="1">
    <source>
        <dbReference type="EMBL" id="KAG7287772.1"/>
    </source>
</evidence>
<dbReference type="InterPro" id="IPR050977">
    <property type="entry name" value="Fungal_Meroterpenoid_Isomerase"/>
</dbReference>
<dbReference type="AlphaFoldDB" id="A0AAD4EUI9"/>
<dbReference type="EMBL" id="JAHCVI010000003">
    <property type="protein sequence ID" value="KAG7287772.1"/>
    <property type="molecule type" value="Genomic_DNA"/>
</dbReference>
<dbReference type="SUPFAM" id="SSF54427">
    <property type="entry name" value="NTF2-like"/>
    <property type="match status" value="1"/>
</dbReference>
<proteinExistence type="predicted"/>
<evidence type="ECO:0008006" key="3">
    <source>
        <dbReference type="Google" id="ProtNLM"/>
    </source>
</evidence>
<evidence type="ECO:0000313" key="2">
    <source>
        <dbReference type="Proteomes" id="UP001197093"/>
    </source>
</evidence>
<gene>
    <name evidence="1" type="ORF">NEMBOFW57_007287</name>
</gene>
<dbReference type="Proteomes" id="UP001197093">
    <property type="component" value="Unassembled WGS sequence"/>
</dbReference>
<name>A0AAD4EUI9_9PEZI</name>
<accession>A0AAD4EUI9</accession>
<protein>
    <recommendedName>
        <fullName evidence="3">SnoaL-like domain-containing protein</fullName>
    </recommendedName>
</protein>
<dbReference type="PANTHER" id="PTHR39598">
    <property type="entry name" value="AUSTINOL SYNTHESIS PROTEIN F-RELATED"/>
    <property type="match status" value="1"/>
</dbReference>
<dbReference type="PANTHER" id="PTHR39598:SF1">
    <property type="entry name" value="AUSTINOID BIOSYNTHESIS CLUSTERS PROTEIN F-RELATED"/>
    <property type="match status" value="1"/>
</dbReference>
<keyword evidence="2" id="KW-1185">Reference proteome</keyword>
<dbReference type="Gene3D" id="3.10.450.50">
    <property type="match status" value="1"/>
</dbReference>
<comment type="caution">
    <text evidence="1">The sequence shown here is derived from an EMBL/GenBank/DDBJ whole genome shotgun (WGS) entry which is preliminary data.</text>
</comment>
<organism evidence="1 2">
    <name type="scientific">Staphylotrichum longicolle</name>
    <dbReference type="NCBI Taxonomy" id="669026"/>
    <lineage>
        <taxon>Eukaryota</taxon>
        <taxon>Fungi</taxon>
        <taxon>Dikarya</taxon>
        <taxon>Ascomycota</taxon>
        <taxon>Pezizomycotina</taxon>
        <taxon>Sordariomycetes</taxon>
        <taxon>Sordariomycetidae</taxon>
        <taxon>Sordariales</taxon>
        <taxon>Chaetomiaceae</taxon>
        <taxon>Staphylotrichum</taxon>
    </lineage>
</organism>
<reference evidence="1" key="1">
    <citation type="submission" date="2023-02" db="EMBL/GenBank/DDBJ databases">
        <authorList>
            <person name="Palmer J.M."/>
        </authorList>
    </citation>
    <scope>NUCLEOTIDE SEQUENCE</scope>
    <source>
        <strain evidence="1">FW57</strain>
    </source>
</reference>
<sequence length="149" mass="16970">MPASAEIQRATLDRFIAGWSNWSAAEMVETWTEDCTQVTLPFSLNHPPRTRAQVEVTLPLVQKVVTGYKLKIHEIVHDAARSKAVVYAVSKADTPFGDWTNEYAVFFTFDESGQHIAKVEEMVDSAFLNDFFPKFQIFLREQQQQQEGA</sequence>